<dbReference type="Gene3D" id="2.60.40.1730">
    <property type="entry name" value="tricorn interacting facor f3 domain"/>
    <property type="match status" value="1"/>
</dbReference>
<dbReference type="Pfam" id="PF01433">
    <property type="entry name" value="Peptidase_M1"/>
    <property type="match status" value="1"/>
</dbReference>
<dbReference type="AlphaFoldDB" id="A0A976QUA5"/>
<dbReference type="Gene3D" id="1.25.50.10">
    <property type="entry name" value="Peptidase M1, alanyl aminopeptidase, C-terminal domain"/>
    <property type="match status" value="1"/>
</dbReference>
<dbReference type="InterPro" id="IPR014782">
    <property type="entry name" value="Peptidase_M1_dom"/>
</dbReference>
<accession>A0A976QUA5</accession>
<name>A0A976QUA5_THEOR</name>
<dbReference type="InterPro" id="IPR027268">
    <property type="entry name" value="Peptidase_M4/M1_CTD_sf"/>
</dbReference>
<evidence type="ECO:0000259" key="12">
    <source>
        <dbReference type="Pfam" id="PF17432"/>
    </source>
</evidence>
<dbReference type="PANTHER" id="PTHR46322">
    <property type="entry name" value="PUROMYCIN-SENSITIVE AMINOPEPTIDASE"/>
    <property type="match status" value="1"/>
</dbReference>
<dbReference type="EMBL" id="CP056069">
    <property type="protein sequence ID" value="UKK00277.2"/>
    <property type="molecule type" value="Genomic_DNA"/>
</dbReference>
<gene>
    <name evidence="14" type="ORF">MACK_000347</name>
</gene>
<keyword evidence="5" id="KW-0479">Metal-binding</keyword>
<evidence type="ECO:0000313" key="15">
    <source>
        <dbReference type="Proteomes" id="UP000244811"/>
    </source>
</evidence>
<dbReference type="Pfam" id="PF17900">
    <property type="entry name" value="Peptidase_M1_N"/>
    <property type="match status" value="1"/>
</dbReference>
<dbReference type="Pfam" id="PF11940">
    <property type="entry name" value="DUF3458"/>
    <property type="match status" value="1"/>
</dbReference>
<dbReference type="InterPro" id="IPR001930">
    <property type="entry name" value="Peptidase_M1"/>
</dbReference>
<dbReference type="Gene3D" id="1.10.390.10">
    <property type="entry name" value="Neutral Protease Domain 2"/>
    <property type="match status" value="1"/>
</dbReference>
<feature type="domain" description="Peptidase M1 membrane alanine aminopeptidase" evidence="10">
    <location>
        <begin position="378"/>
        <end position="592"/>
    </location>
</feature>
<dbReference type="EC" id="3.4.11.2" evidence="14"/>
<evidence type="ECO:0000256" key="5">
    <source>
        <dbReference type="ARBA" id="ARBA00022723"/>
    </source>
</evidence>
<evidence type="ECO:0000256" key="2">
    <source>
        <dbReference type="ARBA" id="ARBA00010136"/>
    </source>
</evidence>
<evidence type="ECO:0000256" key="8">
    <source>
        <dbReference type="ARBA" id="ARBA00023049"/>
    </source>
</evidence>
<evidence type="ECO:0000256" key="4">
    <source>
        <dbReference type="ARBA" id="ARBA00022670"/>
    </source>
</evidence>
<organism evidence="14 15">
    <name type="scientific">Theileria orientalis</name>
    <dbReference type="NCBI Taxonomy" id="68886"/>
    <lineage>
        <taxon>Eukaryota</taxon>
        <taxon>Sar</taxon>
        <taxon>Alveolata</taxon>
        <taxon>Apicomplexa</taxon>
        <taxon>Aconoidasida</taxon>
        <taxon>Piroplasmida</taxon>
        <taxon>Theileriidae</taxon>
        <taxon>Theileria</taxon>
    </lineage>
</organism>
<keyword evidence="3 14" id="KW-0031">Aminopeptidase</keyword>
<keyword evidence="8" id="KW-0482">Metalloprotease</keyword>
<feature type="domain" description="Peptidase M1 alanyl aminopeptidase C-terminal" evidence="12">
    <location>
        <begin position="694"/>
        <end position="1027"/>
    </location>
</feature>
<dbReference type="SUPFAM" id="SSF63737">
    <property type="entry name" value="Leukotriene A4 hydrolase N-terminal domain"/>
    <property type="match status" value="1"/>
</dbReference>
<reference evidence="14" key="1">
    <citation type="submission" date="2022-07" db="EMBL/GenBank/DDBJ databases">
        <title>Evaluation of T. orientalis genome assembly methods using nanopore sequencing and analysis of variation between genomes.</title>
        <authorList>
            <person name="Yam J."/>
            <person name="Micallef M.L."/>
            <person name="Liu M."/>
            <person name="Djordjevic S.P."/>
            <person name="Bogema D.R."/>
            <person name="Jenkins C."/>
        </authorList>
    </citation>
    <scope>NUCLEOTIDE SEQUENCE</scope>
    <source>
        <strain evidence="14">Goon Nure</strain>
    </source>
</reference>
<evidence type="ECO:0000256" key="1">
    <source>
        <dbReference type="ARBA" id="ARBA00001947"/>
    </source>
</evidence>
<evidence type="ECO:0000256" key="3">
    <source>
        <dbReference type="ARBA" id="ARBA00022438"/>
    </source>
</evidence>
<evidence type="ECO:0000259" key="13">
    <source>
        <dbReference type="Pfam" id="PF17900"/>
    </source>
</evidence>
<keyword evidence="7" id="KW-0862">Zinc</keyword>
<keyword evidence="4" id="KW-0645">Protease</keyword>
<dbReference type="Proteomes" id="UP000244811">
    <property type="component" value="Chromosome 1"/>
</dbReference>
<protein>
    <submittedName>
        <fullName evidence="14">Aminopeptidase N</fullName>
        <ecNumber evidence="14">3.4.11.2</ecNumber>
    </submittedName>
</protein>
<dbReference type="FunFam" id="3.30.2010.30:FF:000002">
    <property type="entry name" value="Putative aminopeptidase N"/>
    <property type="match status" value="1"/>
</dbReference>
<feature type="domain" description="Aminopeptidase N-like N-terminal" evidence="13">
    <location>
        <begin position="165"/>
        <end position="339"/>
    </location>
</feature>
<dbReference type="SUPFAM" id="SSF55486">
    <property type="entry name" value="Metalloproteases ('zincins'), catalytic domain"/>
    <property type="match status" value="1"/>
</dbReference>
<dbReference type="InterPro" id="IPR024601">
    <property type="entry name" value="Peptidase_M1_pepN_C"/>
</dbReference>
<dbReference type="Gene3D" id="2.60.40.1840">
    <property type="match status" value="1"/>
</dbReference>
<dbReference type="NCBIfam" id="TIGR02414">
    <property type="entry name" value="pepN_proteo"/>
    <property type="match status" value="1"/>
</dbReference>
<evidence type="ECO:0000256" key="7">
    <source>
        <dbReference type="ARBA" id="ARBA00022833"/>
    </source>
</evidence>
<keyword evidence="9" id="KW-0812">Transmembrane</keyword>
<keyword evidence="9" id="KW-0472">Membrane</keyword>
<dbReference type="GO" id="GO:0008237">
    <property type="term" value="F:metallopeptidase activity"/>
    <property type="evidence" value="ECO:0007669"/>
    <property type="project" value="UniProtKB-KW"/>
</dbReference>
<evidence type="ECO:0000259" key="11">
    <source>
        <dbReference type="Pfam" id="PF11940"/>
    </source>
</evidence>
<dbReference type="CDD" id="cd09600">
    <property type="entry name" value="M1_APN"/>
    <property type="match status" value="1"/>
</dbReference>
<dbReference type="PANTHER" id="PTHR46322:SF1">
    <property type="entry name" value="PUROMYCIN-SENSITIVE AMINOPEPTIDASE"/>
    <property type="match status" value="1"/>
</dbReference>
<dbReference type="InterPro" id="IPR042097">
    <property type="entry name" value="Aminopeptidase_N-like_N_sf"/>
</dbReference>
<dbReference type="GO" id="GO:0016285">
    <property type="term" value="F:alanyl aminopeptidase activity"/>
    <property type="evidence" value="ECO:0007669"/>
    <property type="project" value="UniProtKB-EC"/>
</dbReference>
<dbReference type="InterPro" id="IPR038438">
    <property type="entry name" value="PepN_Ig-like_sf"/>
</dbReference>
<comment type="cofactor">
    <cofactor evidence="1">
        <name>Zn(2+)</name>
        <dbReference type="ChEBI" id="CHEBI:29105"/>
    </cofactor>
</comment>
<dbReference type="InterPro" id="IPR012779">
    <property type="entry name" value="Peptidase_M1_pepN"/>
</dbReference>
<dbReference type="Gene3D" id="3.30.2010.30">
    <property type="match status" value="1"/>
</dbReference>
<dbReference type="GO" id="GO:0006508">
    <property type="term" value="P:proteolysis"/>
    <property type="evidence" value="ECO:0007669"/>
    <property type="project" value="UniProtKB-KW"/>
</dbReference>
<evidence type="ECO:0000256" key="9">
    <source>
        <dbReference type="SAM" id="Phobius"/>
    </source>
</evidence>
<dbReference type="InterPro" id="IPR035414">
    <property type="entry name" value="Peptidase_M1_pepN_Ig-like"/>
</dbReference>
<proteinExistence type="inferred from homology"/>
<dbReference type="GO" id="GO:0008270">
    <property type="term" value="F:zinc ion binding"/>
    <property type="evidence" value="ECO:0007669"/>
    <property type="project" value="InterPro"/>
</dbReference>
<feature type="domain" description="Peptidase M1 alanyl aminopeptidase Ig-like fold" evidence="11">
    <location>
        <begin position="597"/>
        <end position="690"/>
    </location>
</feature>
<keyword evidence="9" id="KW-1133">Transmembrane helix</keyword>
<keyword evidence="6 14" id="KW-0378">Hydrolase</keyword>
<sequence>MHLEFGTILFFLILIINSFSLLNILSIKVIYRDNHSDSIESEEENHMLNRNTIAIRRLSAILRSKFLNSYILSPESGLKLYRRNYISDCRSLYPVKNLENTKFECISPSISSKSLKPAYSTMSSSSTVTSTQADTTSVTLKPVKKYVEIFRKDYKPPEFDVLNVYLEFELDDTETKVKSKLLMRRRPNTQPGNLVLNGDELVCNYVAVDGVELKNVTVSGYTLDVDGNMTVPSTFLPPDDSRTFTVETHVTVDPKHNTKLLGLYKSSASFCTQCEPHGFRRITYYLDRPDVLSKFKVKLVADKKQYPVLLSNGNKVAAGQLGTMHFAEFEDPFPKPCYLFALVAGNLASISTTFTTMSGRNILVELSSEPEDVGKLKWALHSVVKAMKWDEEKYAREYDLDEFHVFAVRDFNFGAMENKGLNIFNTALLLADVNTTTDSEFVRIMSVVGHEYFHNWTGNRVTCRDWFQLTLKEGLTVYRENQFCGDMSSKLSNRIKDVQYLMSVQFAEDAGPMSHPIRPESYISMDNFYTATVYDKGSFVIGMYESLLGEEGFRKGMDLYFKRHDLSAVTCDDFRAAMADANNKDLTQFERWYLQSGTPVVEVVKAERHGDKFHLVLKQSTPPTPKQPVKLPFHIPLRLGLVGRNSGKDLLGNLLVELTEEEQEFQLGPVDEDCVLSLNRGFSAPVKVKFDQSDEDLLFLMLYDTDGLNRWNASQSLATKVVLDFTKKLEKLVQETNKPVKEAATMLKTPEEYLKAFEKLMETDLEYNEKALCMSLPDVDILASKMKPYDPGLLYASLGALKKELGRVYRYKFMELYNLLTLKPGDSDELTKEDMARRFLRNTVFSYLVSSRDMDAVDLALRHYRSSATMNDKYVAFVNLMHMEFQDRKSVVEDFYAYAKGDAAVVDKWFKAQAVSELESCVDRVRELMDHKDFIMKNPNRFNSLVTVFAHGENFHREDGEGYKLLTDALLEVDHLNPHVSARCCTKLIKYAMLEPKRSALMKAQLERVFKTPNISPDLYEIAKKGLEYA</sequence>
<dbReference type="InterPro" id="IPR037144">
    <property type="entry name" value="Peptidase_M1_pepN_C_sf"/>
</dbReference>
<dbReference type="Pfam" id="PF17432">
    <property type="entry name" value="DUF3458_C"/>
    <property type="match status" value="1"/>
</dbReference>
<evidence type="ECO:0000259" key="10">
    <source>
        <dbReference type="Pfam" id="PF01433"/>
    </source>
</evidence>
<feature type="transmembrane region" description="Helical" evidence="9">
    <location>
        <begin position="7"/>
        <end position="31"/>
    </location>
</feature>
<dbReference type="InterPro" id="IPR045357">
    <property type="entry name" value="Aminopeptidase_N-like_N"/>
</dbReference>
<evidence type="ECO:0000313" key="14">
    <source>
        <dbReference type="EMBL" id="UKK00277.2"/>
    </source>
</evidence>
<dbReference type="PRINTS" id="PR00756">
    <property type="entry name" value="ALADIPTASE"/>
</dbReference>
<evidence type="ECO:0000256" key="6">
    <source>
        <dbReference type="ARBA" id="ARBA00022801"/>
    </source>
</evidence>
<comment type="similarity">
    <text evidence="2">Belongs to the peptidase M1 family.</text>
</comment>